<dbReference type="EMBL" id="KV417680">
    <property type="protein sequence ID" value="KZP10405.1"/>
    <property type="molecule type" value="Genomic_DNA"/>
</dbReference>
<reference evidence="2 3" key="1">
    <citation type="journal article" date="2016" name="Mol. Biol. Evol.">
        <title>Comparative Genomics of Early-Diverging Mushroom-Forming Fungi Provides Insights into the Origins of Lignocellulose Decay Capabilities.</title>
        <authorList>
            <person name="Nagy L.G."/>
            <person name="Riley R."/>
            <person name="Tritt A."/>
            <person name="Adam C."/>
            <person name="Daum C."/>
            <person name="Floudas D."/>
            <person name="Sun H."/>
            <person name="Yadav J.S."/>
            <person name="Pangilinan J."/>
            <person name="Larsson K.H."/>
            <person name="Matsuura K."/>
            <person name="Barry K."/>
            <person name="Labutti K."/>
            <person name="Kuo R."/>
            <person name="Ohm R.A."/>
            <person name="Bhattacharya S.S."/>
            <person name="Shirouzu T."/>
            <person name="Yoshinaga Y."/>
            <person name="Martin F.M."/>
            <person name="Grigoriev I.V."/>
            <person name="Hibbett D.S."/>
        </authorList>
    </citation>
    <scope>NUCLEOTIDE SEQUENCE [LARGE SCALE GENOMIC DNA]</scope>
    <source>
        <strain evidence="2 3">CBS 109695</strain>
    </source>
</reference>
<proteinExistence type="predicted"/>
<dbReference type="Proteomes" id="UP000076532">
    <property type="component" value="Unassembled WGS sequence"/>
</dbReference>
<evidence type="ECO:0000313" key="2">
    <source>
        <dbReference type="EMBL" id="KZP10415.1"/>
    </source>
</evidence>
<dbReference type="EMBL" id="KV417680">
    <property type="protein sequence ID" value="KZP10415.1"/>
    <property type="molecule type" value="Genomic_DNA"/>
</dbReference>
<name>A0A165ZBE5_9AGAM</name>
<gene>
    <name evidence="1" type="ORF">FIBSPDRAFT_872611</name>
    <name evidence="2" type="ORF">FIBSPDRAFT_872625</name>
</gene>
<sequence>MVSGIFCVTLHVSNRAMGGHGRTMKEGVVRDGFNVQQLCTCTSELRLPAVHFGERGFVL</sequence>
<dbReference type="AlphaFoldDB" id="A0A165ZBE5"/>
<evidence type="ECO:0000313" key="3">
    <source>
        <dbReference type="Proteomes" id="UP000076532"/>
    </source>
</evidence>
<keyword evidence="3" id="KW-1185">Reference proteome</keyword>
<evidence type="ECO:0000313" key="1">
    <source>
        <dbReference type="EMBL" id="KZP10405.1"/>
    </source>
</evidence>
<accession>A0A165ZBE5</accession>
<organism evidence="2 3">
    <name type="scientific">Athelia psychrophila</name>
    <dbReference type="NCBI Taxonomy" id="1759441"/>
    <lineage>
        <taxon>Eukaryota</taxon>
        <taxon>Fungi</taxon>
        <taxon>Dikarya</taxon>
        <taxon>Basidiomycota</taxon>
        <taxon>Agaricomycotina</taxon>
        <taxon>Agaricomycetes</taxon>
        <taxon>Agaricomycetidae</taxon>
        <taxon>Atheliales</taxon>
        <taxon>Atheliaceae</taxon>
        <taxon>Athelia</taxon>
    </lineage>
</organism>
<protein>
    <submittedName>
        <fullName evidence="2">Uncharacterized protein</fullName>
    </submittedName>
</protein>